<feature type="transmembrane region" description="Helical" evidence="1">
    <location>
        <begin position="37"/>
        <end position="55"/>
    </location>
</feature>
<dbReference type="EMBL" id="PXYV01000001">
    <property type="protein sequence ID" value="PSR24096.1"/>
    <property type="molecule type" value="Genomic_DNA"/>
</dbReference>
<evidence type="ECO:0000313" key="3">
    <source>
        <dbReference type="Proteomes" id="UP000241848"/>
    </source>
</evidence>
<feature type="transmembrane region" description="Helical" evidence="1">
    <location>
        <begin position="6"/>
        <end position="30"/>
    </location>
</feature>
<sequence length="133" mass="14361">MSALWLYALAGLGWTNDWPWLLLVVGVAWGSGNRLRPAIFVGELIAALLLESMLARLLPKARTASLAVDLGWEGAALAGFALLGGAIGGIFLWQLAFGVDASRRAQRLLTDMRRRLVVRTIRVLAAVLVVAVR</sequence>
<organism evidence="2 3">
    <name type="scientific">Sulfobacillus acidophilus</name>
    <dbReference type="NCBI Taxonomy" id="53633"/>
    <lineage>
        <taxon>Bacteria</taxon>
        <taxon>Bacillati</taxon>
        <taxon>Bacillota</taxon>
        <taxon>Clostridia</taxon>
        <taxon>Eubacteriales</taxon>
        <taxon>Clostridiales Family XVII. Incertae Sedis</taxon>
        <taxon>Sulfobacillus</taxon>
    </lineage>
</organism>
<protein>
    <submittedName>
        <fullName evidence="2">Uncharacterized protein</fullName>
    </submittedName>
</protein>
<dbReference type="Proteomes" id="UP000241848">
    <property type="component" value="Unassembled WGS sequence"/>
</dbReference>
<evidence type="ECO:0000313" key="2">
    <source>
        <dbReference type="EMBL" id="PSR24096.1"/>
    </source>
</evidence>
<accession>A0A2T2WPD7</accession>
<evidence type="ECO:0000256" key="1">
    <source>
        <dbReference type="SAM" id="Phobius"/>
    </source>
</evidence>
<keyword evidence="1" id="KW-1133">Transmembrane helix</keyword>
<reference evidence="2 3" key="1">
    <citation type="journal article" date="2014" name="BMC Genomics">
        <title>Comparison of environmental and isolate Sulfobacillus genomes reveals diverse carbon, sulfur, nitrogen, and hydrogen metabolisms.</title>
        <authorList>
            <person name="Justice N.B."/>
            <person name="Norman A."/>
            <person name="Brown C.T."/>
            <person name="Singh A."/>
            <person name="Thomas B.C."/>
            <person name="Banfield J.F."/>
        </authorList>
    </citation>
    <scope>NUCLEOTIDE SEQUENCE [LARGE SCALE GENOMIC DNA]</scope>
    <source>
        <strain evidence="2">AMDSBA3</strain>
    </source>
</reference>
<proteinExistence type="predicted"/>
<comment type="caution">
    <text evidence="2">The sequence shown here is derived from an EMBL/GenBank/DDBJ whole genome shotgun (WGS) entry which is preliminary data.</text>
</comment>
<keyword evidence="1" id="KW-0812">Transmembrane</keyword>
<dbReference type="AlphaFoldDB" id="A0A2T2WPD7"/>
<gene>
    <name evidence="2" type="ORF">C7B45_00315</name>
</gene>
<keyword evidence="1" id="KW-0472">Membrane</keyword>
<name>A0A2T2WPD7_9FIRM</name>
<feature type="transmembrane region" description="Helical" evidence="1">
    <location>
        <begin position="75"/>
        <end position="95"/>
    </location>
</feature>